<evidence type="ECO:0000256" key="1">
    <source>
        <dbReference type="SAM" id="SignalP"/>
    </source>
</evidence>
<keyword evidence="1" id="KW-0732">Signal</keyword>
<evidence type="ECO:0000313" key="2">
    <source>
        <dbReference type="EMBL" id="KAK1769890.1"/>
    </source>
</evidence>
<feature type="signal peptide" evidence="1">
    <location>
        <begin position="1"/>
        <end position="28"/>
    </location>
</feature>
<feature type="chain" id="PRO_5042495241" description="Gpi-anchored protein" evidence="1">
    <location>
        <begin position="29"/>
        <end position="263"/>
    </location>
</feature>
<dbReference type="GeneID" id="85306611"/>
<gene>
    <name evidence="2" type="ORF">QBC33DRAFT_304040</name>
</gene>
<sequence>MGTSRRQSLLRRAATVLLFAAPLPTVCAYQQPFQPAETAGALARRQGGCLANFYSCADQGAAFNNICCQNGQVCRLDANNNPACCPSNAVCTGTAPATFVTPTGGPTPVSFVQNPYFSFPYAASSFANPGACSAAVSQCSRNYDSCTVELGGNNNGNGGGGHAVTIVVPGGGGTTVAPAPGVGGGSPGSASATSICSSLSGVACGGLSRDMCTNRGTSVGRFYFGTGTANVAAATGVPCNGVGVALAGAVGLAGVGFGVVNGL</sequence>
<evidence type="ECO:0000313" key="3">
    <source>
        <dbReference type="Proteomes" id="UP001244011"/>
    </source>
</evidence>
<evidence type="ECO:0008006" key="4">
    <source>
        <dbReference type="Google" id="ProtNLM"/>
    </source>
</evidence>
<dbReference type="Proteomes" id="UP001244011">
    <property type="component" value="Unassembled WGS sequence"/>
</dbReference>
<keyword evidence="3" id="KW-1185">Reference proteome</keyword>
<reference evidence="2" key="1">
    <citation type="submission" date="2023-06" db="EMBL/GenBank/DDBJ databases">
        <title>Genome-scale phylogeny and comparative genomics of the fungal order Sordariales.</title>
        <authorList>
            <consortium name="Lawrence Berkeley National Laboratory"/>
            <person name="Hensen N."/>
            <person name="Bonometti L."/>
            <person name="Westerberg I."/>
            <person name="Brannstrom I.O."/>
            <person name="Guillou S."/>
            <person name="Cros-Aarteil S."/>
            <person name="Calhoun S."/>
            <person name="Haridas S."/>
            <person name="Kuo A."/>
            <person name="Mondo S."/>
            <person name="Pangilinan J."/>
            <person name="Riley R."/>
            <person name="Labutti K."/>
            <person name="Andreopoulos B."/>
            <person name="Lipzen A."/>
            <person name="Chen C."/>
            <person name="Yanf M."/>
            <person name="Daum C."/>
            <person name="Ng V."/>
            <person name="Clum A."/>
            <person name="Steindorff A."/>
            <person name="Ohm R."/>
            <person name="Martin F."/>
            <person name="Silar P."/>
            <person name="Natvig D."/>
            <person name="Lalanne C."/>
            <person name="Gautier V."/>
            <person name="Ament-Velasquez S.L."/>
            <person name="Kruys A."/>
            <person name="Hutchinson M.I."/>
            <person name="Powell A.J."/>
            <person name="Barry K."/>
            <person name="Miller A.N."/>
            <person name="Grigoriev I.V."/>
            <person name="Debuchy R."/>
            <person name="Gladieux P."/>
            <person name="Thoren M.H."/>
            <person name="Johannesson H."/>
        </authorList>
    </citation>
    <scope>NUCLEOTIDE SEQUENCE</scope>
    <source>
        <strain evidence="2">8032-3</strain>
    </source>
</reference>
<comment type="caution">
    <text evidence="2">The sequence shown here is derived from an EMBL/GenBank/DDBJ whole genome shotgun (WGS) entry which is preliminary data.</text>
</comment>
<name>A0AAJ0FR88_9PEZI</name>
<dbReference type="EMBL" id="MU839001">
    <property type="protein sequence ID" value="KAK1769890.1"/>
    <property type="molecule type" value="Genomic_DNA"/>
</dbReference>
<proteinExistence type="predicted"/>
<organism evidence="2 3">
    <name type="scientific">Phialemonium atrogriseum</name>
    <dbReference type="NCBI Taxonomy" id="1093897"/>
    <lineage>
        <taxon>Eukaryota</taxon>
        <taxon>Fungi</taxon>
        <taxon>Dikarya</taxon>
        <taxon>Ascomycota</taxon>
        <taxon>Pezizomycotina</taxon>
        <taxon>Sordariomycetes</taxon>
        <taxon>Sordariomycetidae</taxon>
        <taxon>Cephalothecales</taxon>
        <taxon>Cephalothecaceae</taxon>
        <taxon>Phialemonium</taxon>
    </lineage>
</organism>
<dbReference type="AlphaFoldDB" id="A0AAJ0FR88"/>
<protein>
    <recommendedName>
        <fullName evidence="4">Gpi-anchored protein</fullName>
    </recommendedName>
</protein>
<accession>A0AAJ0FR88</accession>
<dbReference type="RefSeq" id="XP_060286103.1">
    <property type="nucleotide sequence ID" value="XM_060423424.1"/>
</dbReference>
<dbReference type="PANTHER" id="PTHR39599:SF1">
    <property type="entry name" value="GPI-ANCHORED PROTEIN (EUROFUNG)"/>
    <property type="match status" value="1"/>
</dbReference>
<dbReference type="PANTHER" id="PTHR39599">
    <property type="entry name" value="GPI-ANCHORED PROTEIN (EUROFUNG)-RELATED-RELATED"/>
    <property type="match status" value="1"/>
</dbReference>